<dbReference type="InterPro" id="IPR025857">
    <property type="entry name" value="MacB_PCD"/>
</dbReference>
<evidence type="ECO:0000256" key="4">
    <source>
        <dbReference type="ARBA" id="ARBA00022989"/>
    </source>
</evidence>
<feature type="transmembrane region" description="Helical" evidence="7">
    <location>
        <begin position="719"/>
        <end position="743"/>
    </location>
</feature>
<proteinExistence type="predicted"/>
<feature type="transmembrane region" description="Helical" evidence="7">
    <location>
        <begin position="1082"/>
        <end position="1103"/>
    </location>
</feature>
<evidence type="ECO:0000256" key="6">
    <source>
        <dbReference type="SAM" id="Coils"/>
    </source>
</evidence>
<evidence type="ECO:0000256" key="2">
    <source>
        <dbReference type="ARBA" id="ARBA00022475"/>
    </source>
</evidence>
<keyword evidence="6" id="KW-0175">Coiled coil</keyword>
<sequence length="1158" mass="126104">MKMKALQKDTFREIKKSRNRFLSIVVIIALGICFFVGIKSTGPSMKYTVDQYYKSQQLMDIRLVSTYGFQDADVEAIKNTPGVDTVMPSYSADAIIERGEERPVIKLLALQDNQELNQPLLIEGRMPENAGEIVLEEPRDEKNAMVSNEVYQLGDTIKLSAEAGNDPLSDSLKNDSFTIVGFVRSPQYVSIERGSTTIGSGKISYYGFVPAADFAFERYTEVYVLSTASANGISAFSSEYSDAVSGLKDAFAALGTQQLEINYADIMAKAQEKLAEGRNKYNDGVTQFQEGIAQGETSLEDARNQLLSGEASLNAGWNEYHTKIADTEAQLADAQNQITQGAADLDQGAVTLQQQLAAGEAKLEAGRQGIAQLKDAIAQMEAQDPSGQLPALEAQLAAVQTQIAQGETGLASLVSARSGVEARIASLDPVAPDYSAQLAALEAQLADIDNQISAVKEGLTTAYAAEAQVQAAINSIDEFQGTLAGLRNQLTQAENELASGEAALSQGENDGYNKLNAGKAALEDSKQQLADGIVAFEAGKEDGLNTLASSRTQLDQGWASLNEGEAQLEAQKAAGETELTNSAQTLAKAEADVGNLEFGKWYVFNRDDNPGYTSYGEDAQRIDNMSGVFPLFFLLVAALVSFTTMTRMVEEQRTQIGTLKALGYKHSQIASKFIIYALLAAVIGSAIGLVAGINTLPYLIAGAYGLLYQVPSLVISPPWIPIIISCLVAILCTVSAALIVSYIELKEQPSELMRPKAPKIGKRIFLEKIPIIWKRMGFIEKVTARNLMRYKGRFFMTVIGIAGCTALILAGFGLHDAIFSMIPRQFNNISVYDGYIALKNEETLADKAAFKELLNNDSRFSENMLAYQSKMKIEKVGGDNIEKAAYLFVPETSEAIKDFIHLQNRQSGAAIDLNKAGAVISEKIASDLGLSVGDTIRIYNDDQSHEVVLGAITENYLENYIYLSPEVYQEVYGEPLKVNIAYVNIPNTSTDLENAIAKDWLEKDGVVNVNFTGSIVKSTNDSMSSLSIVVVVMILSAGALATVVLYNLTNINISERVREIATIRVLGFYDSEVYTYIFRENIVLSCIGIFVGLFLGVLLNTFIINTVETDIAMFGRGINWTSYLYSILFTLAFTFIVNIVMTPMIKRISMVESLKSIE</sequence>
<evidence type="ECO:0000313" key="11">
    <source>
        <dbReference type="Proteomes" id="UP000653358"/>
    </source>
</evidence>
<comment type="subcellular location">
    <subcellularLocation>
        <location evidence="1">Cell membrane</location>
        <topology evidence="1">Multi-pass membrane protein</topology>
    </subcellularLocation>
</comment>
<keyword evidence="2" id="KW-1003">Cell membrane</keyword>
<feature type="transmembrane region" description="Helical" evidence="7">
    <location>
        <begin position="21"/>
        <end position="38"/>
    </location>
</feature>
<dbReference type="PANTHER" id="PTHR30287:SF1">
    <property type="entry name" value="INNER MEMBRANE PROTEIN"/>
    <property type="match status" value="1"/>
</dbReference>
<organism evidence="10 11">
    <name type="scientific">Acetobacterium tundrae</name>
    <dbReference type="NCBI Taxonomy" id="132932"/>
    <lineage>
        <taxon>Bacteria</taxon>
        <taxon>Bacillati</taxon>
        <taxon>Bacillota</taxon>
        <taxon>Clostridia</taxon>
        <taxon>Eubacteriales</taxon>
        <taxon>Eubacteriaceae</taxon>
        <taxon>Acetobacterium</taxon>
    </lineage>
</organism>
<dbReference type="Gene3D" id="1.10.287.1490">
    <property type="match status" value="1"/>
</dbReference>
<evidence type="ECO:0000259" key="9">
    <source>
        <dbReference type="Pfam" id="PF12704"/>
    </source>
</evidence>
<feature type="domain" description="ABC3 transporter permease C-terminal" evidence="8">
    <location>
        <begin position="628"/>
        <end position="746"/>
    </location>
</feature>
<reference evidence="10 11" key="1">
    <citation type="journal article" date="2020" name="mSystems">
        <title>Defining Genomic and Predicted Metabolic Features of the Acetobacterium Genus.</title>
        <authorList>
            <person name="Ross D.E."/>
            <person name="Marshall C.W."/>
            <person name="Gulliver D."/>
            <person name="May H.D."/>
            <person name="Norman R.S."/>
        </authorList>
    </citation>
    <scope>NUCLEOTIDE SEQUENCE [LARGE SCALE GENOMIC DNA]</scope>
    <source>
        <strain evidence="10 11">DSM 9173</strain>
    </source>
</reference>
<keyword evidence="5 7" id="KW-0472">Membrane</keyword>
<dbReference type="InterPro" id="IPR038766">
    <property type="entry name" value="Membrane_comp_ABC_pdt"/>
</dbReference>
<feature type="transmembrane region" description="Helical" evidence="7">
    <location>
        <begin position="673"/>
        <end position="699"/>
    </location>
</feature>
<dbReference type="Pfam" id="PF12704">
    <property type="entry name" value="MacB_PCD"/>
    <property type="match status" value="2"/>
</dbReference>
<evidence type="ECO:0000256" key="1">
    <source>
        <dbReference type="ARBA" id="ARBA00004651"/>
    </source>
</evidence>
<dbReference type="Proteomes" id="UP000653358">
    <property type="component" value="Unassembled WGS sequence"/>
</dbReference>
<dbReference type="EMBL" id="WJBB01000009">
    <property type="protein sequence ID" value="MBC3797204.1"/>
    <property type="molecule type" value="Genomic_DNA"/>
</dbReference>
<feature type="transmembrane region" description="Helical" evidence="7">
    <location>
        <begin position="627"/>
        <end position="645"/>
    </location>
</feature>
<keyword evidence="11" id="KW-1185">Reference proteome</keyword>
<evidence type="ECO:0000256" key="3">
    <source>
        <dbReference type="ARBA" id="ARBA00022692"/>
    </source>
</evidence>
<feature type="domain" description="MacB-like periplasmic core" evidence="9">
    <location>
        <begin position="25"/>
        <end position="225"/>
    </location>
</feature>
<name>A0ABR6WL81_9FIRM</name>
<feature type="coiled-coil region" evidence="6">
    <location>
        <begin position="431"/>
        <end position="510"/>
    </location>
</feature>
<dbReference type="Pfam" id="PF02687">
    <property type="entry name" value="FtsX"/>
    <property type="match status" value="2"/>
</dbReference>
<dbReference type="PANTHER" id="PTHR30287">
    <property type="entry name" value="MEMBRANE COMPONENT OF PREDICTED ABC SUPERFAMILY METABOLITE UPTAKE TRANSPORTER"/>
    <property type="match status" value="1"/>
</dbReference>
<feature type="coiled-coil region" evidence="6">
    <location>
        <begin position="317"/>
        <end position="383"/>
    </location>
</feature>
<evidence type="ECO:0000313" key="10">
    <source>
        <dbReference type="EMBL" id="MBC3797204.1"/>
    </source>
</evidence>
<gene>
    <name evidence="10" type="ORF">GH807_09105</name>
</gene>
<keyword evidence="4 7" id="KW-1133">Transmembrane helix</keyword>
<comment type="caution">
    <text evidence="10">The sequence shown here is derived from an EMBL/GenBank/DDBJ whole genome shotgun (WGS) entry which is preliminary data.</text>
</comment>
<feature type="domain" description="MacB-like periplasmic core" evidence="9">
    <location>
        <begin position="795"/>
        <end position="948"/>
    </location>
</feature>
<evidence type="ECO:0000256" key="7">
    <source>
        <dbReference type="SAM" id="Phobius"/>
    </source>
</evidence>
<accession>A0ABR6WL81</accession>
<feature type="domain" description="ABC3 transporter permease C-terminal" evidence="8">
    <location>
        <begin position="1032"/>
        <end position="1149"/>
    </location>
</feature>
<feature type="transmembrane region" description="Helical" evidence="7">
    <location>
        <begin position="794"/>
        <end position="814"/>
    </location>
</feature>
<evidence type="ECO:0000256" key="5">
    <source>
        <dbReference type="ARBA" id="ARBA00023136"/>
    </source>
</evidence>
<feature type="transmembrane region" description="Helical" evidence="7">
    <location>
        <begin position="1026"/>
        <end position="1048"/>
    </location>
</feature>
<protein>
    <submittedName>
        <fullName evidence="10">FtsX-like permease family protein</fullName>
    </submittedName>
</protein>
<feature type="transmembrane region" description="Helical" evidence="7">
    <location>
        <begin position="1123"/>
        <end position="1145"/>
    </location>
</feature>
<evidence type="ECO:0000259" key="8">
    <source>
        <dbReference type="Pfam" id="PF02687"/>
    </source>
</evidence>
<keyword evidence="3 7" id="KW-0812">Transmembrane</keyword>
<dbReference type="InterPro" id="IPR003838">
    <property type="entry name" value="ABC3_permease_C"/>
</dbReference>